<keyword evidence="16" id="KW-1185">Reference proteome</keyword>
<keyword evidence="5" id="KW-0808">Transferase</keyword>
<comment type="catalytic activity">
    <reaction evidence="13">
        <text>phytol + CTP = phytyl phosphate + CDP + H(+)</text>
        <dbReference type="Rhea" id="RHEA:38055"/>
        <dbReference type="ChEBI" id="CHEBI:15378"/>
        <dbReference type="ChEBI" id="CHEBI:17327"/>
        <dbReference type="ChEBI" id="CHEBI:37563"/>
        <dbReference type="ChEBI" id="CHEBI:58069"/>
        <dbReference type="ChEBI" id="CHEBI:75483"/>
        <dbReference type="EC" id="2.7.1.182"/>
    </reaction>
</comment>
<dbReference type="eggNOG" id="KOG4453">
    <property type="taxonomic scope" value="Eukaryota"/>
</dbReference>
<comment type="subcellular location">
    <subcellularLocation>
        <location evidence="1">Plastid</location>
        <location evidence="1">Chloroplast membrane</location>
        <topology evidence="1">Multi-pass membrane protein</topology>
    </subcellularLocation>
</comment>
<evidence type="ECO:0000256" key="11">
    <source>
        <dbReference type="ARBA" id="ARBA00024015"/>
    </source>
</evidence>
<keyword evidence="8" id="KW-0809">Transit peptide</keyword>
<keyword evidence="6 14" id="KW-0812">Transmembrane</keyword>
<keyword evidence="10 14" id="KW-0472">Membrane</keyword>
<comment type="pathway">
    <text evidence="11">Cofactor biosynthesis; tocopherol biosynthesis.</text>
</comment>
<evidence type="ECO:0000256" key="9">
    <source>
        <dbReference type="ARBA" id="ARBA00022989"/>
    </source>
</evidence>
<accession>W1P0Z0</accession>
<dbReference type="EMBL" id="KI394767">
    <property type="protein sequence ID" value="ERN01309.1"/>
    <property type="molecule type" value="Genomic_DNA"/>
</dbReference>
<dbReference type="GO" id="GO:0010276">
    <property type="term" value="F:phytol kinase activity"/>
    <property type="evidence" value="ECO:0000318"/>
    <property type="project" value="GO_Central"/>
</dbReference>
<evidence type="ECO:0000313" key="16">
    <source>
        <dbReference type="Proteomes" id="UP000017836"/>
    </source>
</evidence>
<feature type="transmembrane region" description="Helical" evidence="14">
    <location>
        <begin position="117"/>
        <end position="136"/>
    </location>
</feature>
<keyword evidence="4" id="KW-0934">Plastid</keyword>
<dbReference type="HOGENOM" id="CLU_058561_5_0_1"/>
<feature type="transmembrane region" description="Helical" evidence="14">
    <location>
        <begin position="76"/>
        <end position="96"/>
    </location>
</feature>
<evidence type="ECO:0000256" key="3">
    <source>
        <dbReference type="ARBA" id="ARBA00022528"/>
    </source>
</evidence>
<feature type="transmembrane region" description="Helical" evidence="14">
    <location>
        <begin position="142"/>
        <end position="164"/>
    </location>
</feature>
<dbReference type="OMA" id="SWPIFST"/>
<evidence type="ECO:0000256" key="14">
    <source>
        <dbReference type="SAM" id="Phobius"/>
    </source>
</evidence>
<reference evidence="16" key="1">
    <citation type="journal article" date="2013" name="Science">
        <title>The Amborella genome and the evolution of flowering plants.</title>
        <authorList>
            <consortium name="Amborella Genome Project"/>
        </authorList>
    </citation>
    <scope>NUCLEOTIDE SEQUENCE [LARGE SCALE GENOMIC DNA]</scope>
</reference>
<comment type="similarity">
    <text evidence="2">Belongs to the polyprenol kinase family.</text>
</comment>
<organism evidence="15 16">
    <name type="scientific">Amborella trichopoda</name>
    <dbReference type="NCBI Taxonomy" id="13333"/>
    <lineage>
        <taxon>Eukaryota</taxon>
        <taxon>Viridiplantae</taxon>
        <taxon>Streptophyta</taxon>
        <taxon>Embryophyta</taxon>
        <taxon>Tracheophyta</taxon>
        <taxon>Spermatophyta</taxon>
        <taxon>Magnoliopsida</taxon>
        <taxon>Amborellales</taxon>
        <taxon>Amborellaceae</taxon>
        <taxon>Amborella</taxon>
    </lineage>
</organism>
<dbReference type="InterPro" id="IPR039606">
    <property type="entry name" value="Phytol/farnesol_kinase"/>
</dbReference>
<dbReference type="Gramene" id="ERN01309">
    <property type="protein sequence ID" value="ERN01309"/>
    <property type="gene ID" value="AMTR_s00002p00254420"/>
</dbReference>
<proteinExistence type="inferred from homology"/>
<dbReference type="PANTHER" id="PTHR32523:SF8">
    <property type="entry name" value="DOLICHOL KINASE"/>
    <property type="match status" value="1"/>
</dbReference>
<evidence type="ECO:0000256" key="5">
    <source>
        <dbReference type="ARBA" id="ARBA00022679"/>
    </source>
</evidence>
<protein>
    <recommendedName>
        <fullName evidence="12">phytol kinase</fullName>
        <ecNumber evidence="12">2.7.1.182</ecNumber>
    </recommendedName>
</protein>
<feature type="transmembrane region" description="Helical" evidence="14">
    <location>
        <begin position="53"/>
        <end position="70"/>
    </location>
</feature>
<evidence type="ECO:0000256" key="8">
    <source>
        <dbReference type="ARBA" id="ARBA00022946"/>
    </source>
</evidence>
<sequence>MKLLVRAFDDMALGARVQDVGAMVLVMSGAYFLVLSFDVLTKKSIIEQKLSRKLVHILSGLLFLSSWPIFSSSVEARYFAAIVPLVNSLRLVVYGLSIVTNEGLVQSVTRDGRPEELLRGPLYYVLALIYCTLFYWRESPIGVISLAMMCAGDGVADVLGRRFGNHKLPFNKQKSWVGSICMFVFGFSVSLGMLFYFSNLGYIQLDWGSTIEKVLIIAMAATIVESLPITGLLDDNITVPLSSMLVASFFFRPLA</sequence>
<evidence type="ECO:0000256" key="6">
    <source>
        <dbReference type="ARBA" id="ARBA00022692"/>
    </source>
</evidence>
<dbReference type="Proteomes" id="UP000017836">
    <property type="component" value="Unassembled WGS sequence"/>
</dbReference>
<keyword evidence="7" id="KW-0418">Kinase</keyword>
<evidence type="ECO:0000256" key="2">
    <source>
        <dbReference type="ARBA" id="ARBA00010794"/>
    </source>
</evidence>
<name>W1P0Z0_AMBTC</name>
<evidence type="ECO:0000256" key="1">
    <source>
        <dbReference type="ARBA" id="ARBA00004508"/>
    </source>
</evidence>
<dbReference type="GO" id="GO:0031969">
    <property type="term" value="C:chloroplast membrane"/>
    <property type="evidence" value="ECO:0007669"/>
    <property type="project" value="UniProtKB-SubCell"/>
</dbReference>
<evidence type="ECO:0000256" key="13">
    <source>
        <dbReference type="ARBA" id="ARBA00048889"/>
    </source>
</evidence>
<evidence type="ECO:0000256" key="4">
    <source>
        <dbReference type="ARBA" id="ARBA00022640"/>
    </source>
</evidence>
<evidence type="ECO:0000256" key="12">
    <source>
        <dbReference type="ARBA" id="ARBA00039024"/>
    </source>
</evidence>
<evidence type="ECO:0000313" key="15">
    <source>
        <dbReference type="EMBL" id="ERN01309.1"/>
    </source>
</evidence>
<keyword evidence="9 14" id="KW-1133">Transmembrane helix</keyword>
<feature type="transmembrane region" description="Helical" evidence="14">
    <location>
        <begin position="20"/>
        <end position="41"/>
    </location>
</feature>
<feature type="transmembrane region" description="Helical" evidence="14">
    <location>
        <begin position="176"/>
        <end position="197"/>
    </location>
</feature>
<dbReference type="STRING" id="13333.W1P0Z0"/>
<dbReference type="PANTHER" id="PTHR32523">
    <property type="entry name" value="PHYTOL KINASE 1, CHLOROPLASTIC"/>
    <property type="match status" value="1"/>
</dbReference>
<gene>
    <name evidence="15" type="ORF">AMTR_s00002p00254420</name>
</gene>
<keyword evidence="3" id="KW-0150">Chloroplast</keyword>
<evidence type="ECO:0000256" key="7">
    <source>
        <dbReference type="ARBA" id="ARBA00022777"/>
    </source>
</evidence>
<dbReference type="GO" id="GO:0010189">
    <property type="term" value="P:vitamin E biosynthetic process"/>
    <property type="evidence" value="ECO:0000318"/>
    <property type="project" value="GO_Central"/>
</dbReference>
<dbReference type="GO" id="GO:0009507">
    <property type="term" value="C:chloroplast"/>
    <property type="evidence" value="ECO:0000318"/>
    <property type="project" value="GO_Central"/>
</dbReference>
<dbReference type="AlphaFoldDB" id="W1P0Z0"/>
<evidence type="ECO:0000256" key="10">
    <source>
        <dbReference type="ARBA" id="ARBA00023136"/>
    </source>
</evidence>
<dbReference type="EC" id="2.7.1.182" evidence="12"/>